<keyword evidence="6 7" id="KW-0472">Membrane</keyword>
<evidence type="ECO:0000256" key="3">
    <source>
        <dbReference type="ARBA" id="ARBA00022741"/>
    </source>
</evidence>
<dbReference type="SUPFAM" id="SSF52540">
    <property type="entry name" value="P-loop containing nucleoside triphosphate hydrolases"/>
    <property type="match status" value="1"/>
</dbReference>
<dbReference type="InterPro" id="IPR036640">
    <property type="entry name" value="ABC1_TM_sf"/>
</dbReference>
<feature type="transmembrane region" description="Helical" evidence="7">
    <location>
        <begin position="260"/>
        <end position="285"/>
    </location>
</feature>
<dbReference type="PANTHER" id="PTHR24221:SF248">
    <property type="entry name" value="ABC TRANSPORTER TRANSMEMBRANE REGION"/>
    <property type="match status" value="1"/>
</dbReference>
<sequence length="585" mass="61515">MGAGTARGAGGDAALAAMVARFRSALVMVGLLSAVLNFLLIGGSLYLMLVYDSVLPSRSLPTLAGLFAMVTAVYVFQGLFDRMRQHILSDIGASVDRQLSARVQDLMSAMALRGHRSGDGLSAMRDLDAVRAWLSSGGPAALIDLPWIIFFLAAVCLLHWILAAVALAGAAISIGLTFLNERATRQPMREVSQIQSGRNGLAESNLRHVEVLAALGMRRRMRERWEAVNATYLGANRRLAESISYYGGIGRVFRLFLQSALITVGALLVMSGQASGGVIFASSILCGRALAPVDQVIGGWRTFSAARDGWARLNALFVQVPETAPAGVDLPLPNRTLAVEQIHVAPPGTQRLTASGIDFKLAAGDALGIIGPSAAGKTTVARALAGVWKPLRGAIRLDGATLEQWDPERLGTALGYLPQTVELLEGTVGENIARFDPAASSEQIIAAARAAGMHDMIVALPQGYDTPAGTDGQALSAGQRQRIGLARALYGDPFLLVLDEPNSNLDAEGEAALEGAITGTRARGGIVIIIAHRPSALSRVSHVLFLRAGKQEAFGPRDEVLRAITRTSSAPAPIDIPPSPAAALG</sequence>
<dbReference type="Proteomes" id="UP000648075">
    <property type="component" value="Unassembled WGS sequence"/>
</dbReference>
<organism evidence="10 11">
    <name type="scientific">Novosphingobium colocasiae</name>
    <dbReference type="NCBI Taxonomy" id="1256513"/>
    <lineage>
        <taxon>Bacteria</taxon>
        <taxon>Pseudomonadati</taxon>
        <taxon>Pseudomonadota</taxon>
        <taxon>Alphaproteobacteria</taxon>
        <taxon>Sphingomonadales</taxon>
        <taxon>Sphingomonadaceae</taxon>
        <taxon>Novosphingobium</taxon>
    </lineage>
</organism>
<keyword evidence="3" id="KW-0547">Nucleotide-binding</keyword>
<keyword evidence="11" id="KW-1185">Reference proteome</keyword>
<evidence type="ECO:0000256" key="4">
    <source>
        <dbReference type="ARBA" id="ARBA00022840"/>
    </source>
</evidence>
<dbReference type="InterPro" id="IPR027417">
    <property type="entry name" value="P-loop_NTPase"/>
</dbReference>
<dbReference type="GO" id="GO:0034040">
    <property type="term" value="F:ATPase-coupled lipid transmembrane transporter activity"/>
    <property type="evidence" value="ECO:0007669"/>
    <property type="project" value="TreeGrafter"/>
</dbReference>
<evidence type="ECO:0000259" key="8">
    <source>
        <dbReference type="PROSITE" id="PS50893"/>
    </source>
</evidence>
<dbReference type="Gene3D" id="3.40.50.300">
    <property type="entry name" value="P-loop containing nucleotide triphosphate hydrolases"/>
    <property type="match status" value="1"/>
</dbReference>
<dbReference type="PROSITE" id="PS00211">
    <property type="entry name" value="ABC_TRANSPORTER_1"/>
    <property type="match status" value="1"/>
</dbReference>
<dbReference type="GO" id="GO:0030253">
    <property type="term" value="P:protein secretion by the type I secretion system"/>
    <property type="evidence" value="ECO:0007669"/>
    <property type="project" value="InterPro"/>
</dbReference>
<feature type="transmembrane region" description="Helical" evidence="7">
    <location>
        <begin position="25"/>
        <end position="48"/>
    </location>
</feature>
<proteinExistence type="predicted"/>
<dbReference type="AlphaFoldDB" id="A0A918PE46"/>
<feature type="domain" description="ABC transmembrane type-1" evidence="9">
    <location>
        <begin position="27"/>
        <end position="305"/>
    </location>
</feature>
<evidence type="ECO:0000256" key="2">
    <source>
        <dbReference type="ARBA" id="ARBA00022692"/>
    </source>
</evidence>
<dbReference type="GO" id="GO:0140359">
    <property type="term" value="F:ABC-type transporter activity"/>
    <property type="evidence" value="ECO:0007669"/>
    <property type="project" value="InterPro"/>
</dbReference>
<reference evidence="10" key="2">
    <citation type="submission" date="2020-09" db="EMBL/GenBank/DDBJ databases">
        <authorList>
            <person name="Sun Q."/>
            <person name="Kim S."/>
        </authorList>
    </citation>
    <scope>NUCLEOTIDE SEQUENCE</scope>
    <source>
        <strain evidence="10">KCTC 32255</strain>
    </source>
</reference>
<evidence type="ECO:0000256" key="1">
    <source>
        <dbReference type="ARBA" id="ARBA00004651"/>
    </source>
</evidence>
<evidence type="ECO:0000259" key="9">
    <source>
        <dbReference type="PROSITE" id="PS50929"/>
    </source>
</evidence>
<keyword evidence="2 7" id="KW-0812">Transmembrane</keyword>
<dbReference type="InterPro" id="IPR039421">
    <property type="entry name" value="Type_1_exporter"/>
</dbReference>
<dbReference type="RefSeq" id="WP_189620599.1">
    <property type="nucleotide sequence ID" value="NZ_BMZA01000004.1"/>
</dbReference>
<dbReference type="InterPro" id="IPR003593">
    <property type="entry name" value="AAA+_ATPase"/>
</dbReference>
<dbReference type="PANTHER" id="PTHR24221">
    <property type="entry name" value="ATP-BINDING CASSETTE SUB-FAMILY B"/>
    <property type="match status" value="1"/>
</dbReference>
<dbReference type="PROSITE" id="PS50893">
    <property type="entry name" value="ABC_TRANSPORTER_2"/>
    <property type="match status" value="1"/>
</dbReference>
<comment type="subcellular location">
    <subcellularLocation>
        <location evidence="1">Cell membrane</location>
        <topology evidence="1">Multi-pass membrane protein</topology>
    </subcellularLocation>
</comment>
<dbReference type="GO" id="GO:0016887">
    <property type="term" value="F:ATP hydrolysis activity"/>
    <property type="evidence" value="ECO:0007669"/>
    <property type="project" value="InterPro"/>
</dbReference>
<dbReference type="InterPro" id="IPR003439">
    <property type="entry name" value="ABC_transporter-like_ATP-bd"/>
</dbReference>
<evidence type="ECO:0000256" key="6">
    <source>
        <dbReference type="ARBA" id="ARBA00023136"/>
    </source>
</evidence>
<evidence type="ECO:0000313" key="11">
    <source>
        <dbReference type="Proteomes" id="UP000648075"/>
    </source>
</evidence>
<dbReference type="GO" id="GO:0005524">
    <property type="term" value="F:ATP binding"/>
    <property type="evidence" value="ECO:0007669"/>
    <property type="project" value="UniProtKB-KW"/>
</dbReference>
<dbReference type="InterPro" id="IPR017871">
    <property type="entry name" value="ABC_transporter-like_CS"/>
</dbReference>
<dbReference type="PROSITE" id="PS50929">
    <property type="entry name" value="ABC_TM1F"/>
    <property type="match status" value="1"/>
</dbReference>
<dbReference type="SUPFAM" id="SSF90123">
    <property type="entry name" value="ABC transporter transmembrane region"/>
    <property type="match status" value="1"/>
</dbReference>
<keyword evidence="5 7" id="KW-1133">Transmembrane helix</keyword>
<dbReference type="NCBIfam" id="TIGR01842">
    <property type="entry name" value="type_I_sec_PrtD"/>
    <property type="match status" value="1"/>
</dbReference>
<evidence type="ECO:0000256" key="7">
    <source>
        <dbReference type="SAM" id="Phobius"/>
    </source>
</evidence>
<feature type="transmembrane region" description="Helical" evidence="7">
    <location>
        <begin position="132"/>
        <end position="154"/>
    </location>
</feature>
<feature type="transmembrane region" description="Helical" evidence="7">
    <location>
        <begin position="60"/>
        <end position="80"/>
    </location>
</feature>
<dbReference type="Pfam" id="PF00664">
    <property type="entry name" value="ABC_membrane"/>
    <property type="match status" value="1"/>
</dbReference>
<evidence type="ECO:0000313" key="10">
    <source>
        <dbReference type="EMBL" id="GGZ01394.1"/>
    </source>
</evidence>
<feature type="transmembrane region" description="Helical" evidence="7">
    <location>
        <begin position="160"/>
        <end position="179"/>
    </location>
</feature>
<protein>
    <submittedName>
        <fullName evidence="10">Type I secretion protein</fullName>
    </submittedName>
</protein>
<comment type="caution">
    <text evidence="10">The sequence shown here is derived from an EMBL/GenBank/DDBJ whole genome shotgun (WGS) entry which is preliminary data.</text>
</comment>
<keyword evidence="4" id="KW-0067">ATP-binding</keyword>
<dbReference type="InterPro" id="IPR010128">
    <property type="entry name" value="ATPase_T1SS_PrtD-like"/>
</dbReference>
<feature type="domain" description="ABC transporter" evidence="8">
    <location>
        <begin position="337"/>
        <end position="573"/>
    </location>
</feature>
<dbReference type="EMBL" id="BMZA01000004">
    <property type="protein sequence ID" value="GGZ01394.1"/>
    <property type="molecule type" value="Genomic_DNA"/>
</dbReference>
<dbReference type="GO" id="GO:0030256">
    <property type="term" value="C:type I protein secretion system complex"/>
    <property type="evidence" value="ECO:0007669"/>
    <property type="project" value="InterPro"/>
</dbReference>
<dbReference type="InterPro" id="IPR011527">
    <property type="entry name" value="ABC1_TM_dom"/>
</dbReference>
<dbReference type="GO" id="GO:0005886">
    <property type="term" value="C:plasma membrane"/>
    <property type="evidence" value="ECO:0007669"/>
    <property type="project" value="UniProtKB-SubCell"/>
</dbReference>
<name>A0A918PE46_9SPHN</name>
<dbReference type="SMART" id="SM00382">
    <property type="entry name" value="AAA"/>
    <property type="match status" value="1"/>
</dbReference>
<dbReference type="Gene3D" id="1.20.1560.10">
    <property type="entry name" value="ABC transporter type 1, transmembrane domain"/>
    <property type="match status" value="1"/>
</dbReference>
<evidence type="ECO:0000256" key="5">
    <source>
        <dbReference type="ARBA" id="ARBA00022989"/>
    </source>
</evidence>
<dbReference type="Pfam" id="PF00005">
    <property type="entry name" value="ABC_tran"/>
    <property type="match status" value="1"/>
</dbReference>
<reference evidence="10" key="1">
    <citation type="journal article" date="2014" name="Int. J. Syst. Evol. Microbiol.">
        <title>Complete genome sequence of Corynebacterium casei LMG S-19264T (=DSM 44701T), isolated from a smear-ripened cheese.</title>
        <authorList>
            <consortium name="US DOE Joint Genome Institute (JGI-PGF)"/>
            <person name="Walter F."/>
            <person name="Albersmeier A."/>
            <person name="Kalinowski J."/>
            <person name="Ruckert C."/>
        </authorList>
    </citation>
    <scope>NUCLEOTIDE SEQUENCE</scope>
    <source>
        <strain evidence="10">KCTC 32255</strain>
    </source>
</reference>
<gene>
    <name evidence="10" type="ORF">GCM10011614_15320</name>
</gene>
<accession>A0A918PE46</accession>